<dbReference type="EMBL" id="JBHSXL010000001">
    <property type="protein sequence ID" value="MFC6891025.1"/>
    <property type="molecule type" value="Genomic_DNA"/>
</dbReference>
<feature type="domain" description="VanZ-like" evidence="2">
    <location>
        <begin position="60"/>
        <end position="128"/>
    </location>
</feature>
<feature type="transmembrane region" description="Helical" evidence="1">
    <location>
        <begin position="12"/>
        <end position="31"/>
    </location>
</feature>
<keyword evidence="1" id="KW-1133">Transmembrane helix</keyword>
<keyword evidence="4" id="KW-1185">Reference proteome</keyword>
<dbReference type="RefSeq" id="WP_379738631.1">
    <property type="nucleotide sequence ID" value="NZ_JBHSVN010000001.1"/>
</dbReference>
<gene>
    <name evidence="3" type="ORF">ACFQE9_00035</name>
</gene>
<keyword evidence="1" id="KW-0812">Transmembrane</keyword>
<feature type="transmembrane region" description="Helical" evidence="1">
    <location>
        <begin position="106"/>
        <end position="128"/>
    </location>
</feature>
<protein>
    <submittedName>
        <fullName evidence="3">VanZ family protein</fullName>
    </submittedName>
</protein>
<feature type="transmembrane region" description="Helical" evidence="1">
    <location>
        <begin position="51"/>
        <end position="70"/>
    </location>
</feature>
<keyword evidence="1" id="KW-0472">Membrane</keyword>
<dbReference type="PANTHER" id="PTHR28008:SF1">
    <property type="entry name" value="DOMAIN PROTEIN, PUTATIVE (AFU_ORTHOLOGUE AFUA_3G10980)-RELATED"/>
    <property type="match status" value="1"/>
</dbReference>
<evidence type="ECO:0000256" key="1">
    <source>
        <dbReference type="SAM" id="Phobius"/>
    </source>
</evidence>
<dbReference type="Pfam" id="PF04892">
    <property type="entry name" value="VanZ"/>
    <property type="match status" value="1"/>
</dbReference>
<dbReference type="AlphaFoldDB" id="A0ABD5UNM9"/>
<proteinExistence type="predicted"/>
<evidence type="ECO:0000313" key="4">
    <source>
        <dbReference type="Proteomes" id="UP001596296"/>
    </source>
</evidence>
<dbReference type="NCBIfam" id="NF037970">
    <property type="entry name" value="vanZ_1"/>
    <property type="match status" value="1"/>
</dbReference>
<evidence type="ECO:0000259" key="2">
    <source>
        <dbReference type="Pfam" id="PF04892"/>
    </source>
</evidence>
<sequence length="137" mass="14723">MSRLRIPLLPDRLRLAGVVIVASVIGYYSVFAPPGSGAIEMGPFGMLPYSTWLHLMAYTGLGGSIGYALYGRSASIATQNVTTFLATWGYGIAIEVVQRPLPDRTFAVVDMAVNALGAALAVGVWLLLHRYVDLHEV</sequence>
<evidence type="ECO:0000313" key="3">
    <source>
        <dbReference type="EMBL" id="MFC6891025.1"/>
    </source>
</evidence>
<accession>A0ABD5UNM9</accession>
<name>A0ABD5UNM9_9EURY</name>
<organism evidence="3 4">
    <name type="scientific">Halopenitus salinus</name>
    <dbReference type="NCBI Taxonomy" id="1198295"/>
    <lineage>
        <taxon>Archaea</taxon>
        <taxon>Methanobacteriati</taxon>
        <taxon>Methanobacteriota</taxon>
        <taxon>Stenosarchaea group</taxon>
        <taxon>Halobacteria</taxon>
        <taxon>Halobacteriales</taxon>
        <taxon>Haloferacaceae</taxon>
        <taxon>Halopenitus</taxon>
    </lineage>
</organism>
<dbReference type="PANTHER" id="PTHR28008">
    <property type="entry name" value="DOMAIN PROTEIN, PUTATIVE (AFU_ORTHOLOGUE AFUA_3G10980)-RELATED"/>
    <property type="match status" value="1"/>
</dbReference>
<dbReference type="InterPro" id="IPR006976">
    <property type="entry name" value="VanZ-like"/>
</dbReference>
<reference evidence="3 4" key="1">
    <citation type="journal article" date="2019" name="Int. J. Syst. Evol. Microbiol.">
        <title>The Global Catalogue of Microorganisms (GCM) 10K type strain sequencing project: providing services to taxonomists for standard genome sequencing and annotation.</title>
        <authorList>
            <consortium name="The Broad Institute Genomics Platform"/>
            <consortium name="The Broad Institute Genome Sequencing Center for Infectious Disease"/>
            <person name="Wu L."/>
            <person name="Ma J."/>
        </authorList>
    </citation>
    <scope>NUCLEOTIDE SEQUENCE [LARGE SCALE GENOMIC DNA]</scope>
    <source>
        <strain evidence="3 4">SKJ47</strain>
    </source>
</reference>
<comment type="caution">
    <text evidence="3">The sequence shown here is derived from an EMBL/GenBank/DDBJ whole genome shotgun (WGS) entry which is preliminary data.</text>
</comment>
<dbReference type="Proteomes" id="UP001596296">
    <property type="component" value="Unassembled WGS sequence"/>
</dbReference>